<keyword evidence="2" id="KW-1185">Reference proteome</keyword>
<proteinExistence type="predicted"/>
<reference evidence="1 2" key="1">
    <citation type="journal article" date="2019" name="Int. J. Syst. Evol. Microbiol.">
        <title>The Global Catalogue of Microorganisms (GCM) 10K type strain sequencing project: providing services to taxonomists for standard genome sequencing and annotation.</title>
        <authorList>
            <consortium name="The Broad Institute Genomics Platform"/>
            <consortium name="The Broad Institute Genome Sequencing Center for Infectious Disease"/>
            <person name="Wu L."/>
            <person name="Ma J."/>
        </authorList>
    </citation>
    <scope>NUCLEOTIDE SEQUENCE [LARGE SCALE GENOMIC DNA]</scope>
    <source>
        <strain evidence="1 2">JCM 12149</strain>
    </source>
</reference>
<protein>
    <submittedName>
        <fullName evidence="1">TAXI family TRAP transporter solute-binding subunit</fullName>
    </submittedName>
</protein>
<dbReference type="EMBL" id="BAAADM010000059">
    <property type="protein sequence ID" value="GAA0448347.1"/>
    <property type="molecule type" value="Genomic_DNA"/>
</dbReference>
<dbReference type="PANTHER" id="PTHR42941:SF1">
    <property type="entry name" value="SLL1037 PROTEIN"/>
    <property type="match status" value="1"/>
</dbReference>
<dbReference type="PROSITE" id="PS51257">
    <property type="entry name" value="PROKAR_LIPOPROTEIN"/>
    <property type="match status" value="1"/>
</dbReference>
<dbReference type="PANTHER" id="PTHR42941">
    <property type="entry name" value="SLL1037 PROTEIN"/>
    <property type="match status" value="1"/>
</dbReference>
<dbReference type="InterPro" id="IPR011852">
    <property type="entry name" value="TRAP_TAXI"/>
</dbReference>
<dbReference type="SUPFAM" id="SSF53850">
    <property type="entry name" value="Periplasmic binding protein-like II"/>
    <property type="match status" value="1"/>
</dbReference>
<gene>
    <name evidence="1" type="ORF">GCM10008983_28000</name>
</gene>
<name>A0ABN0ZHY1_9BACI</name>
<evidence type="ECO:0000313" key="1">
    <source>
        <dbReference type="EMBL" id="GAA0448347.1"/>
    </source>
</evidence>
<comment type="caution">
    <text evidence="1">The sequence shown here is derived from an EMBL/GenBank/DDBJ whole genome shotgun (WGS) entry which is preliminary data.</text>
</comment>
<dbReference type="RefSeq" id="WP_343754320.1">
    <property type="nucleotide sequence ID" value="NZ_BAAADM010000059.1"/>
</dbReference>
<dbReference type="CDD" id="cd13520">
    <property type="entry name" value="PBP2_TAXI_TRAP"/>
    <property type="match status" value="1"/>
</dbReference>
<dbReference type="NCBIfam" id="TIGR02122">
    <property type="entry name" value="TRAP_TAXI"/>
    <property type="match status" value="1"/>
</dbReference>
<accession>A0ABN0ZHY1</accession>
<dbReference type="Pfam" id="PF16868">
    <property type="entry name" value="NMT1_3"/>
    <property type="match status" value="1"/>
</dbReference>
<dbReference type="Gene3D" id="3.40.190.10">
    <property type="entry name" value="Periplasmic binding protein-like II"/>
    <property type="match status" value="2"/>
</dbReference>
<organism evidence="1 2">
    <name type="scientific">Lentibacillus halophilus</name>
    <dbReference type="NCBI Taxonomy" id="295065"/>
    <lineage>
        <taxon>Bacteria</taxon>
        <taxon>Bacillati</taxon>
        <taxon>Bacillota</taxon>
        <taxon>Bacilli</taxon>
        <taxon>Bacillales</taxon>
        <taxon>Bacillaceae</taxon>
        <taxon>Lentibacillus</taxon>
    </lineage>
</organism>
<evidence type="ECO:0000313" key="2">
    <source>
        <dbReference type="Proteomes" id="UP001501459"/>
    </source>
</evidence>
<dbReference type="Proteomes" id="UP001501459">
    <property type="component" value="Unassembled WGS sequence"/>
</dbReference>
<sequence>MNKKMSLLALILIVMSVFLFGCNEESSSSSTQDIELSTATTTGNFYPFGSALANVWNDNVSGVRVASQSSDGSVQNINLMKKGNINMGLSTLGVLYNAYHGKGQFDGRKSEDIRAVSTLFTDAAQVIVTKDSGIDSVEEIDGKSFVPGAPQSGTKDLAEIIFNSYDMTFEDMKAEFVGFSQASDLLRNGKIDGAHVMSALPTSATIEILSSTDSKILSLSDEAINKATEENSWLIEQTIPSDTYDQLDRDISTVAQPSVLFVSKDMSEDLIYELTKTMWENLKVLRDTIDAAKNMKIEGATSGVADIPLHPGAKKYYKEQGVLEE</sequence>